<protein>
    <submittedName>
        <fullName evidence="2">Uncharacterized protein</fullName>
    </submittedName>
</protein>
<sequence>MLFIANMESTGREIAAVVYSTLGRLTRPWSSYTDDQQTIAIQKVIDMARDIYGITMNIKQAKNHLVAIPQQKRKYERRALNKQKRAGIPVPVGRPRKDKKKQALRTRGNPAEDDKGGQRDRDRSNPQQMEFQPVSEMPQPISRRPTPVSQQSVEILVRTDPAAFHPQPSVSEEPPACAAHR</sequence>
<evidence type="ECO:0000313" key="3">
    <source>
        <dbReference type="Proteomes" id="UP000298138"/>
    </source>
</evidence>
<accession>A0A4S2MKH7</accession>
<dbReference type="Proteomes" id="UP000298138">
    <property type="component" value="Unassembled WGS sequence"/>
</dbReference>
<keyword evidence="3" id="KW-1185">Reference proteome</keyword>
<dbReference type="AlphaFoldDB" id="A0A4S2MKH7"/>
<reference evidence="2 3" key="1">
    <citation type="submission" date="2019-04" db="EMBL/GenBank/DDBJ databases">
        <title>Comparative genomics and transcriptomics to analyze fruiting body development in filamentous ascomycetes.</title>
        <authorList>
            <consortium name="DOE Joint Genome Institute"/>
            <person name="Lutkenhaus R."/>
            <person name="Traeger S."/>
            <person name="Breuer J."/>
            <person name="Kuo A."/>
            <person name="Lipzen A."/>
            <person name="Pangilinan J."/>
            <person name="Dilworth D."/>
            <person name="Sandor L."/>
            <person name="Poggeler S."/>
            <person name="Barry K."/>
            <person name="Grigoriev I.V."/>
            <person name="Nowrousian M."/>
        </authorList>
    </citation>
    <scope>NUCLEOTIDE SEQUENCE [LARGE SCALE GENOMIC DNA]</scope>
    <source>
        <strain evidence="2 3">CBS 389.68</strain>
    </source>
</reference>
<gene>
    <name evidence="2" type="ORF">EX30DRAFT_201389</name>
</gene>
<evidence type="ECO:0000256" key="1">
    <source>
        <dbReference type="SAM" id="MobiDB-lite"/>
    </source>
</evidence>
<evidence type="ECO:0000313" key="2">
    <source>
        <dbReference type="EMBL" id="TGZ77345.1"/>
    </source>
</evidence>
<proteinExistence type="predicted"/>
<feature type="compositionally biased region" description="Basic and acidic residues" evidence="1">
    <location>
        <begin position="110"/>
        <end position="124"/>
    </location>
</feature>
<feature type="region of interest" description="Disordered" evidence="1">
    <location>
        <begin position="79"/>
        <end position="181"/>
    </location>
</feature>
<organism evidence="2 3">
    <name type="scientific">Ascodesmis nigricans</name>
    <dbReference type="NCBI Taxonomy" id="341454"/>
    <lineage>
        <taxon>Eukaryota</taxon>
        <taxon>Fungi</taxon>
        <taxon>Dikarya</taxon>
        <taxon>Ascomycota</taxon>
        <taxon>Pezizomycotina</taxon>
        <taxon>Pezizomycetes</taxon>
        <taxon>Pezizales</taxon>
        <taxon>Ascodesmidaceae</taxon>
        <taxon>Ascodesmis</taxon>
    </lineage>
</organism>
<dbReference type="EMBL" id="ML220154">
    <property type="protein sequence ID" value="TGZ77345.1"/>
    <property type="molecule type" value="Genomic_DNA"/>
</dbReference>
<dbReference type="InParanoid" id="A0A4S2MKH7"/>
<feature type="compositionally biased region" description="Basic residues" evidence="1">
    <location>
        <begin position="94"/>
        <end position="104"/>
    </location>
</feature>
<name>A0A4S2MKH7_9PEZI</name>